<evidence type="ECO:0000256" key="1">
    <source>
        <dbReference type="SAM" id="Phobius"/>
    </source>
</evidence>
<dbReference type="STRING" id="583356.Igag_1935"/>
<feature type="transmembrane region" description="Helical" evidence="1">
    <location>
        <begin position="201"/>
        <end position="223"/>
    </location>
</feature>
<dbReference type="Proteomes" id="UP000001304">
    <property type="component" value="Chromosome"/>
</dbReference>
<evidence type="ECO:0000313" key="2">
    <source>
        <dbReference type="EMBL" id="ADM28728.1"/>
    </source>
</evidence>
<feature type="transmembrane region" description="Helical" evidence="1">
    <location>
        <begin position="308"/>
        <end position="327"/>
    </location>
</feature>
<protein>
    <submittedName>
        <fullName evidence="2">Oligopeptide transporter OPT superfamily protein</fullName>
    </submittedName>
</protein>
<feature type="transmembrane region" description="Helical" evidence="1">
    <location>
        <begin position="368"/>
        <end position="390"/>
    </location>
</feature>
<feature type="transmembrane region" description="Helical" evidence="1">
    <location>
        <begin position="26"/>
        <end position="46"/>
    </location>
</feature>
<gene>
    <name evidence="2" type="ordered locus">Igag_1935</name>
</gene>
<dbReference type="EMBL" id="CP002098">
    <property type="protein sequence ID" value="ADM28728.1"/>
    <property type="molecule type" value="Genomic_DNA"/>
</dbReference>
<keyword evidence="1" id="KW-1133">Transmembrane helix</keyword>
<organism evidence="2 3">
    <name type="scientific">Ignisphaera aggregans (strain DSM 17230 / JCM 13409 / AQ1.S1)</name>
    <dbReference type="NCBI Taxonomy" id="583356"/>
    <lineage>
        <taxon>Archaea</taxon>
        <taxon>Thermoproteota</taxon>
        <taxon>Thermoprotei</taxon>
        <taxon>Desulfurococcales</taxon>
        <taxon>Desulfurococcaceae</taxon>
        <taxon>Ignisphaera</taxon>
    </lineage>
</organism>
<keyword evidence="1" id="KW-0472">Membrane</keyword>
<dbReference type="KEGG" id="iag:Igag_1935"/>
<reference evidence="2 3" key="1">
    <citation type="journal article" date="2010" name="Stand. Genomic Sci.">
        <title>Complete genome sequence of Ignisphaera aggregans type strain (AQ1.S1).</title>
        <authorList>
            <person name="Goker M."/>
            <person name="Held B."/>
            <person name="Lapidus A."/>
            <person name="Nolan M."/>
            <person name="Spring S."/>
            <person name="Yasawong M."/>
            <person name="Lucas S."/>
            <person name="Glavina Del Rio T."/>
            <person name="Tice H."/>
            <person name="Cheng J.F."/>
            <person name="Goodwin L."/>
            <person name="Tapia R."/>
            <person name="Pitluck S."/>
            <person name="Liolios K."/>
            <person name="Ivanova N."/>
            <person name="Mavromatis K."/>
            <person name="Mikhailova N."/>
            <person name="Pati A."/>
            <person name="Chen A."/>
            <person name="Palaniappan K."/>
            <person name="Brambilla E."/>
            <person name="Land M."/>
            <person name="Hauser L."/>
            <person name="Chang Y.J."/>
            <person name="Jeffries C.D."/>
            <person name="Brettin T."/>
            <person name="Detter J.C."/>
            <person name="Han C."/>
            <person name="Rohde M."/>
            <person name="Sikorski J."/>
            <person name="Woyke T."/>
            <person name="Bristow J."/>
            <person name="Eisen J.A."/>
            <person name="Markowitz V."/>
            <person name="Hugenholtz P."/>
            <person name="Kyrpides N.C."/>
            <person name="Klenk H.P."/>
        </authorList>
    </citation>
    <scope>NUCLEOTIDE SEQUENCE [LARGE SCALE GENOMIC DNA]</scope>
    <source>
        <strain evidence="3">DSM 17230 / JCM 13409 / AQ1.S1</strain>
    </source>
</reference>
<proteinExistence type="predicted"/>
<evidence type="ECO:0000313" key="3">
    <source>
        <dbReference type="Proteomes" id="UP000001304"/>
    </source>
</evidence>
<feature type="transmembrane region" description="Helical" evidence="1">
    <location>
        <begin position="507"/>
        <end position="529"/>
    </location>
</feature>
<feature type="transmembrane region" description="Helical" evidence="1">
    <location>
        <begin position="235"/>
        <end position="253"/>
    </location>
</feature>
<keyword evidence="1" id="KW-0812">Transmembrane</keyword>
<feature type="transmembrane region" description="Helical" evidence="1">
    <location>
        <begin position="482"/>
        <end position="501"/>
    </location>
</feature>
<feature type="transmembrane region" description="Helical" evidence="1">
    <location>
        <begin position="550"/>
        <end position="569"/>
    </location>
</feature>
<feature type="transmembrane region" description="Helical" evidence="1">
    <location>
        <begin position="265"/>
        <end position="287"/>
    </location>
</feature>
<dbReference type="AlphaFoldDB" id="E0STE2"/>
<accession>E0STE2</accession>
<feature type="transmembrane region" description="Helical" evidence="1">
    <location>
        <begin position="58"/>
        <end position="82"/>
    </location>
</feature>
<feature type="transmembrane region" description="Helical" evidence="1">
    <location>
        <begin position="117"/>
        <end position="137"/>
    </location>
</feature>
<keyword evidence="3" id="KW-1185">Reference proteome</keyword>
<dbReference type="HOGENOM" id="CLU_476207_0_0_2"/>
<feature type="transmembrane region" description="Helical" evidence="1">
    <location>
        <begin position="170"/>
        <end position="189"/>
    </location>
</feature>
<dbReference type="BioCyc" id="IAGG583356:GHAH-1924-MONOMER"/>
<name>E0STE2_IGNAA</name>
<sequence>MRYAIFIGFLIGTLMCFIDSYSYAISGYTTAEISLISIPILIIAAYRLLGIKPSDRDVVLSLALAYSMDLTTTLASGMYITYGFLDYASQRLKAFGLDVHIPQELYSGRGILDLKPMSTYISLSIISFSGILIAYTLRSHFLDKERLRYPLSIASTLFIKTFRGIAINRSYIVALSLGFFLQFLSLIYSPQIDLTPISSSFLPGSVLALSFWPILIGIFMLMPLRTLRSLSMSSIITYALLVPLSMVLFRIPVSPTLNYDDALFSITPIVIGINIGVIFVALLYYILKLWRVLSTSFRLILGLTMEKTIFIFSLGLIILLLPIAFAISTIQPGLATIIILFMLIPVIHIVLILVNMRVVGETGTGSQALLPMVTFLMYFLGVRDIGYYAALDPYTGIPMPQVVGASAMNMIRVARFFGIDSLSIVKVMGLGIFFGSLASYIFGNILVYAYGFNSPTMPLTRWIPTIAFIASICNGKLDISSIYTISIGIVVGILVIISSRYLDLSIFPFLVGIMFPPDIGILALVIYAVKSIIVKLGVEMHEKIIAMTTFFIIGTGIAIATNVVAMLILGSR</sequence>
<feature type="transmembrane region" description="Helical" evidence="1">
    <location>
        <begin position="333"/>
        <end position="356"/>
    </location>
</feature>
<feature type="transmembrane region" description="Helical" evidence="1">
    <location>
        <begin position="430"/>
        <end position="452"/>
    </location>
</feature>